<gene>
    <name evidence="3" type="ORF">MSNKSG1_14232</name>
</gene>
<dbReference type="Proteomes" id="UP000011960">
    <property type="component" value="Unassembled WGS sequence"/>
</dbReference>
<dbReference type="AlphaFoldDB" id="M7CMN3"/>
<evidence type="ECO:0000313" key="4">
    <source>
        <dbReference type="Proteomes" id="UP000011960"/>
    </source>
</evidence>
<dbReference type="Gene3D" id="3.30.530.20">
    <property type="match status" value="1"/>
</dbReference>
<comment type="caution">
    <text evidence="3">The sequence shown here is derived from an EMBL/GenBank/DDBJ whole genome shotgun (WGS) entry which is preliminary data.</text>
</comment>
<keyword evidence="4" id="KW-1185">Reference proteome</keyword>
<evidence type="ECO:0000256" key="1">
    <source>
        <dbReference type="ARBA" id="ARBA00006817"/>
    </source>
</evidence>
<name>M7CMN3_9GAMM</name>
<feature type="domain" description="Activator of Hsp90 ATPase homologue 1/2-like C-terminal" evidence="2">
    <location>
        <begin position="15"/>
        <end position="141"/>
    </location>
</feature>
<dbReference type="Pfam" id="PF08327">
    <property type="entry name" value="AHSA1"/>
    <property type="match status" value="1"/>
</dbReference>
<reference evidence="3 4" key="1">
    <citation type="journal article" date="2013" name="Genome Announc.">
        <title>Genome Sequence of Hydrothermal Arsenic-Respiring Bacterium Marinobacter santoriniensis NKSG1T.</title>
        <authorList>
            <person name="Handley K.M."/>
            <person name="Upton M."/>
            <person name="Beatson S.A."/>
            <person name="Hery M."/>
            <person name="Lloyd J.R."/>
        </authorList>
    </citation>
    <scope>NUCLEOTIDE SEQUENCE [LARGE SCALE GENOMIC DNA]</scope>
    <source>
        <strain evidence="3 4">NKSG1</strain>
    </source>
</reference>
<sequence length="146" mass="16535">MTDDRTLRTSRSLPFSPEEIYGAFASPELLAAWWGPEGFSNTFEIHQFTEGGRWKFVMHAPDGTDYQNESTFEALEPNSKIVIHHDCPPKFRLTVELTAEGRGTHVTWTQVFEDAQTAQAVKERAGPANEQNLDRLTRVLEQAETP</sequence>
<dbReference type="STRING" id="1288826.MSNKSG1_14232"/>
<accession>M7CMN3</accession>
<organism evidence="3 4">
    <name type="scientific">Marinobacter santoriniensis NKSG1</name>
    <dbReference type="NCBI Taxonomy" id="1288826"/>
    <lineage>
        <taxon>Bacteria</taxon>
        <taxon>Pseudomonadati</taxon>
        <taxon>Pseudomonadota</taxon>
        <taxon>Gammaproteobacteria</taxon>
        <taxon>Pseudomonadales</taxon>
        <taxon>Marinobacteraceae</taxon>
        <taxon>Marinobacter</taxon>
    </lineage>
</organism>
<dbReference type="EMBL" id="APAT01000021">
    <property type="protein sequence ID" value="EMP54896.1"/>
    <property type="molecule type" value="Genomic_DNA"/>
</dbReference>
<dbReference type="RefSeq" id="WP_008939973.1">
    <property type="nucleotide sequence ID" value="NZ_APAT01000021.1"/>
</dbReference>
<evidence type="ECO:0000313" key="3">
    <source>
        <dbReference type="EMBL" id="EMP54896.1"/>
    </source>
</evidence>
<dbReference type="InterPro" id="IPR013538">
    <property type="entry name" value="ASHA1/2-like_C"/>
</dbReference>
<dbReference type="eggNOG" id="COG3832">
    <property type="taxonomic scope" value="Bacteria"/>
</dbReference>
<dbReference type="SUPFAM" id="SSF55961">
    <property type="entry name" value="Bet v1-like"/>
    <property type="match status" value="1"/>
</dbReference>
<evidence type="ECO:0000259" key="2">
    <source>
        <dbReference type="Pfam" id="PF08327"/>
    </source>
</evidence>
<dbReference type="InterPro" id="IPR023393">
    <property type="entry name" value="START-like_dom_sf"/>
</dbReference>
<proteinExistence type="inferred from homology"/>
<comment type="similarity">
    <text evidence="1">Belongs to the AHA1 family.</text>
</comment>
<dbReference type="OrthoDB" id="9805228at2"/>
<protein>
    <recommendedName>
        <fullName evidence="2">Activator of Hsp90 ATPase homologue 1/2-like C-terminal domain-containing protein</fullName>
    </recommendedName>
</protein>